<name>A0A2J6SW43_9HELO</name>
<dbReference type="STRING" id="1095630.A0A2J6SW43"/>
<sequence>NIKEFLYPVSRQWYSDYNIPYRRGYLLYGPPETGKSSFFYAITEVFSLNIYTLYLSDINEASLKSLFAKLPN</sequence>
<dbReference type="InterPro" id="IPR050747">
    <property type="entry name" value="Mitochondrial_chaperone_BCS1"/>
</dbReference>
<evidence type="ECO:0000313" key="2">
    <source>
        <dbReference type="Proteomes" id="UP000235371"/>
    </source>
</evidence>
<reference evidence="1 2" key="1">
    <citation type="submission" date="2016-04" db="EMBL/GenBank/DDBJ databases">
        <title>A degradative enzymes factory behind the ericoid mycorrhizal symbiosis.</title>
        <authorList>
            <consortium name="DOE Joint Genome Institute"/>
            <person name="Martino E."/>
            <person name="Morin E."/>
            <person name="Grelet G."/>
            <person name="Kuo A."/>
            <person name="Kohler A."/>
            <person name="Daghino S."/>
            <person name="Barry K."/>
            <person name="Choi C."/>
            <person name="Cichocki N."/>
            <person name="Clum A."/>
            <person name="Copeland A."/>
            <person name="Hainaut M."/>
            <person name="Haridas S."/>
            <person name="Labutti K."/>
            <person name="Lindquist E."/>
            <person name="Lipzen A."/>
            <person name="Khouja H.-R."/>
            <person name="Murat C."/>
            <person name="Ohm R."/>
            <person name="Olson A."/>
            <person name="Spatafora J."/>
            <person name="Veneault-Fourrey C."/>
            <person name="Henrissat B."/>
            <person name="Grigoriev I."/>
            <person name="Martin F."/>
            <person name="Perotto S."/>
        </authorList>
    </citation>
    <scope>NUCLEOTIDE SEQUENCE [LARGE SCALE GENOMIC DNA]</scope>
    <source>
        <strain evidence="1 2">E</strain>
    </source>
</reference>
<keyword evidence="2" id="KW-1185">Reference proteome</keyword>
<dbReference type="AlphaFoldDB" id="A0A2J6SW43"/>
<evidence type="ECO:0008006" key="3">
    <source>
        <dbReference type="Google" id="ProtNLM"/>
    </source>
</evidence>
<dbReference type="OrthoDB" id="3551461at2759"/>
<evidence type="ECO:0000313" key="1">
    <source>
        <dbReference type="EMBL" id="PMD54988.1"/>
    </source>
</evidence>
<protein>
    <recommendedName>
        <fullName evidence="3">ATPase AAA-type core domain-containing protein</fullName>
    </recommendedName>
</protein>
<dbReference type="GeneID" id="36583599"/>
<dbReference type="InterPro" id="IPR027417">
    <property type="entry name" value="P-loop_NTPase"/>
</dbReference>
<dbReference type="InParanoid" id="A0A2J6SW43"/>
<proteinExistence type="predicted"/>
<dbReference type="PANTHER" id="PTHR23070">
    <property type="entry name" value="BCS1 AAA-TYPE ATPASE"/>
    <property type="match status" value="1"/>
</dbReference>
<gene>
    <name evidence="1" type="ORF">K444DRAFT_538200</name>
</gene>
<dbReference type="EMBL" id="KZ613856">
    <property type="protein sequence ID" value="PMD54988.1"/>
    <property type="molecule type" value="Genomic_DNA"/>
</dbReference>
<dbReference type="RefSeq" id="XP_024731892.1">
    <property type="nucleotide sequence ID" value="XM_024875519.1"/>
</dbReference>
<feature type="non-terminal residue" evidence="1">
    <location>
        <position position="1"/>
    </location>
</feature>
<dbReference type="SUPFAM" id="SSF52540">
    <property type="entry name" value="P-loop containing nucleoside triphosphate hydrolases"/>
    <property type="match status" value="1"/>
</dbReference>
<accession>A0A2J6SW43</accession>
<organism evidence="1 2">
    <name type="scientific">Hyaloscypha bicolor E</name>
    <dbReference type="NCBI Taxonomy" id="1095630"/>
    <lineage>
        <taxon>Eukaryota</taxon>
        <taxon>Fungi</taxon>
        <taxon>Dikarya</taxon>
        <taxon>Ascomycota</taxon>
        <taxon>Pezizomycotina</taxon>
        <taxon>Leotiomycetes</taxon>
        <taxon>Helotiales</taxon>
        <taxon>Hyaloscyphaceae</taxon>
        <taxon>Hyaloscypha</taxon>
        <taxon>Hyaloscypha bicolor</taxon>
    </lineage>
</organism>
<dbReference type="Gene3D" id="3.40.50.300">
    <property type="entry name" value="P-loop containing nucleotide triphosphate hydrolases"/>
    <property type="match status" value="1"/>
</dbReference>
<dbReference type="Proteomes" id="UP000235371">
    <property type="component" value="Unassembled WGS sequence"/>
</dbReference>